<keyword evidence="1" id="KW-0805">Transcription regulation</keyword>
<organism evidence="6 7">
    <name type="scientific">Robbsia andropogonis</name>
    <dbReference type="NCBI Taxonomy" id="28092"/>
    <lineage>
        <taxon>Bacteria</taxon>
        <taxon>Pseudomonadati</taxon>
        <taxon>Pseudomonadota</taxon>
        <taxon>Betaproteobacteria</taxon>
        <taxon>Burkholderiales</taxon>
        <taxon>Burkholderiaceae</taxon>
        <taxon>Robbsia</taxon>
    </lineage>
</organism>
<accession>A0A0F5JY09</accession>
<dbReference type="PROSITE" id="PS50977">
    <property type="entry name" value="HTH_TETR_2"/>
    <property type="match status" value="1"/>
</dbReference>
<gene>
    <name evidence="6" type="ORF">WM40_19245</name>
</gene>
<keyword evidence="3" id="KW-0804">Transcription</keyword>
<evidence type="ECO:0000256" key="2">
    <source>
        <dbReference type="ARBA" id="ARBA00023125"/>
    </source>
</evidence>
<dbReference type="Pfam" id="PF00440">
    <property type="entry name" value="TetR_N"/>
    <property type="match status" value="1"/>
</dbReference>
<proteinExistence type="predicted"/>
<dbReference type="SUPFAM" id="SSF48498">
    <property type="entry name" value="Tetracyclin repressor-like, C-terminal domain"/>
    <property type="match status" value="1"/>
</dbReference>
<dbReference type="GO" id="GO:0003677">
    <property type="term" value="F:DNA binding"/>
    <property type="evidence" value="ECO:0007669"/>
    <property type="project" value="UniProtKB-UniRule"/>
</dbReference>
<dbReference type="OrthoDB" id="116240at2"/>
<evidence type="ECO:0000256" key="1">
    <source>
        <dbReference type="ARBA" id="ARBA00023015"/>
    </source>
</evidence>
<dbReference type="Gene3D" id="1.10.357.10">
    <property type="entry name" value="Tetracycline Repressor, domain 2"/>
    <property type="match status" value="1"/>
</dbReference>
<keyword evidence="2 4" id="KW-0238">DNA-binding</keyword>
<dbReference type="PATRIC" id="fig|28092.6.peg.4516"/>
<dbReference type="EMBL" id="LAQU01000024">
    <property type="protein sequence ID" value="KKB62167.1"/>
    <property type="molecule type" value="Genomic_DNA"/>
</dbReference>
<evidence type="ECO:0000313" key="6">
    <source>
        <dbReference type="EMBL" id="KKB62167.1"/>
    </source>
</evidence>
<feature type="DNA-binding region" description="H-T-H motif" evidence="4">
    <location>
        <begin position="24"/>
        <end position="43"/>
    </location>
</feature>
<keyword evidence="7" id="KW-1185">Reference proteome</keyword>
<dbReference type="STRING" id="28092.WM40_19245"/>
<dbReference type="RefSeq" id="WP_036011230.1">
    <property type="nucleotide sequence ID" value="NZ_CADFGU010000003.1"/>
</dbReference>
<feature type="domain" description="HTH tetR-type" evidence="5">
    <location>
        <begin position="1"/>
        <end position="61"/>
    </location>
</feature>
<dbReference type="PANTHER" id="PTHR47506">
    <property type="entry name" value="TRANSCRIPTIONAL REGULATORY PROTEIN"/>
    <property type="match status" value="1"/>
</dbReference>
<dbReference type="InterPro" id="IPR036271">
    <property type="entry name" value="Tet_transcr_reg_TetR-rel_C_sf"/>
</dbReference>
<evidence type="ECO:0000256" key="3">
    <source>
        <dbReference type="ARBA" id="ARBA00023163"/>
    </source>
</evidence>
<reference evidence="6 7" key="1">
    <citation type="submission" date="2015-03" db="EMBL/GenBank/DDBJ databases">
        <title>Draft Genome Sequence of Burkholderia andropogonis type strain ICMP2807, isolated from Sorghum bicolor.</title>
        <authorList>
            <person name="Lopes-Santos L."/>
            <person name="Castro D.B."/>
            <person name="Ottoboni L.M."/>
            <person name="Park D."/>
            <person name="Weirc B.S."/>
            <person name="Destefano S.A."/>
        </authorList>
    </citation>
    <scope>NUCLEOTIDE SEQUENCE [LARGE SCALE GENOMIC DNA]</scope>
    <source>
        <strain evidence="6 7">ICMP2807</strain>
    </source>
</reference>
<evidence type="ECO:0000256" key="4">
    <source>
        <dbReference type="PROSITE-ProRule" id="PRU00335"/>
    </source>
</evidence>
<dbReference type="InterPro" id="IPR001647">
    <property type="entry name" value="HTH_TetR"/>
</dbReference>
<evidence type="ECO:0000259" key="5">
    <source>
        <dbReference type="PROSITE" id="PS50977"/>
    </source>
</evidence>
<dbReference type="Proteomes" id="UP000033618">
    <property type="component" value="Unassembled WGS sequence"/>
</dbReference>
<evidence type="ECO:0000313" key="7">
    <source>
        <dbReference type="Proteomes" id="UP000033618"/>
    </source>
</evidence>
<dbReference type="SUPFAM" id="SSF46689">
    <property type="entry name" value="Homeodomain-like"/>
    <property type="match status" value="1"/>
</dbReference>
<dbReference type="InterPro" id="IPR009057">
    <property type="entry name" value="Homeodomain-like_sf"/>
</dbReference>
<sequence length="189" mass="20709">MDKRQQILDTATMLFGRHGFHAVGVDWIIAKSNVSKMTMYRYFPSKGDLVVEVLRFQQRVLADQLNADISDAGSPMEALERVFDWHTRWFGSECFSGSLFAHAASEFADKGTQIHTVTVAQKHELTATIEKILTDITGESRASALAPIIVMMLDGATLQAQLTGRLNAASDAWKATKSLVSADAMAMAA</sequence>
<dbReference type="AlphaFoldDB" id="A0A0F5JY09"/>
<comment type="caution">
    <text evidence="6">The sequence shown here is derived from an EMBL/GenBank/DDBJ whole genome shotgun (WGS) entry which is preliminary data.</text>
</comment>
<dbReference type="PRINTS" id="PR00455">
    <property type="entry name" value="HTHTETR"/>
</dbReference>
<dbReference type="PANTHER" id="PTHR47506:SF3">
    <property type="entry name" value="HTH-TYPE TRANSCRIPTIONAL REGULATOR LMRA"/>
    <property type="match status" value="1"/>
</dbReference>
<protein>
    <recommendedName>
        <fullName evidence="5">HTH tetR-type domain-containing protein</fullName>
    </recommendedName>
</protein>
<name>A0A0F5JY09_9BURK</name>